<feature type="domain" description="Glycosyltransferase subfamily 4-like N-terminal" evidence="1">
    <location>
        <begin position="32"/>
        <end position="196"/>
    </location>
</feature>
<dbReference type="EMBL" id="MLJW01000283">
    <property type="protein sequence ID" value="OIQ90671.1"/>
    <property type="molecule type" value="Genomic_DNA"/>
</dbReference>
<name>A0A1J5RF92_9ZZZZ</name>
<dbReference type="Gene3D" id="3.40.50.2000">
    <property type="entry name" value="Glycogen Phosphorylase B"/>
    <property type="match status" value="2"/>
</dbReference>
<comment type="caution">
    <text evidence="2">The sequence shown here is derived from an EMBL/GenBank/DDBJ whole genome shotgun (WGS) entry which is preliminary data.</text>
</comment>
<dbReference type="PANTHER" id="PTHR45947:SF3">
    <property type="entry name" value="SULFOQUINOVOSYL TRANSFERASE SQD2"/>
    <property type="match status" value="1"/>
</dbReference>
<keyword evidence="2" id="KW-0808">Transferase</keyword>
<sequence>MRGVNRETTSALTTAPRRLRVALVTETFPPEVNGVAMTLGRLTAGLRRRGHDVDVVRPRQGADVPGSQNEITVPGLPIPNYRGLRFGLPARGLLLRRWTENLPDIVHVATEGPLGASAVAAARKLGLPVSSSFHTNFDAYCRHYGLGWLKQPIAGYLCRFHNRCDVTYVPTRALVRELGDFGYRNVSILSRGVDTRLFNPARRSAALRASWGAQPDDLVVAYVGRIAAEKNLNTVIDAFAAIRSQQPQAKLVFVGDGPLRKMLTARHPEHIYTGMRHGADLAAHYASSDVFLFPSLTETFGNAVTEALASGLGVVAYAQAAAAELIRDGSNGLLAAPGNSEAFIAAAASLAQAPCLLAMNRAQAATSVAELDWEHIHDAFAAALIDLARRCVSSRLRH</sequence>
<organism evidence="2">
    <name type="scientific">mine drainage metagenome</name>
    <dbReference type="NCBI Taxonomy" id="410659"/>
    <lineage>
        <taxon>unclassified sequences</taxon>
        <taxon>metagenomes</taxon>
        <taxon>ecological metagenomes</taxon>
    </lineage>
</organism>
<evidence type="ECO:0000313" key="2">
    <source>
        <dbReference type="EMBL" id="OIQ90671.1"/>
    </source>
</evidence>
<dbReference type="SUPFAM" id="SSF53756">
    <property type="entry name" value="UDP-Glycosyltransferase/glycogen phosphorylase"/>
    <property type="match status" value="1"/>
</dbReference>
<reference evidence="2" key="1">
    <citation type="submission" date="2016-10" db="EMBL/GenBank/DDBJ databases">
        <title>Sequence of Gallionella enrichment culture.</title>
        <authorList>
            <person name="Poehlein A."/>
            <person name="Muehling M."/>
            <person name="Daniel R."/>
        </authorList>
    </citation>
    <scope>NUCLEOTIDE SEQUENCE</scope>
</reference>
<proteinExistence type="predicted"/>
<dbReference type="InterPro" id="IPR050194">
    <property type="entry name" value="Glycosyltransferase_grp1"/>
</dbReference>
<dbReference type="EC" id="2.4.1.-" evidence="2"/>
<dbReference type="Pfam" id="PF13692">
    <property type="entry name" value="Glyco_trans_1_4"/>
    <property type="match status" value="1"/>
</dbReference>
<accession>A0A1J5RF92</accession>
<protein>
    <submittedName>
        <fullName evidence="2">GDP-mannose-dependent alpha-mannosyltransferase</fullName>
        <ecNumber evidence="2">2.4.1.-</ecNumber>
    </submittedName>
</protein>
<dbReference type="GO" id="GO:0016757">
    <property type="term" value="F:glycosyltransferase activity"/>
    <property type="evidence" value="ECO:0007669"/>
    <property type="project" value="UniProtKB-KW"/>
</dbReference>
<dbReference type="Pfam" id="PF13439">
    <property type="entry name" value="Glyco_transf_4"/>
    <property type="match status" value="1"/>
</dbReference>
<dbReference type="PANTHER" id="PTHR45947">
    <property type="entry name" value="SULFOQUINOVOSYL TRANSFERASE SQD2"/>
    <property type="match status" value="1"/>
</dbReference>
<dbReference type="AlphaFoldDB" id="A0A1J5RF92"/>
<keyword evidence="2" id="KW-0328">Glycosyltransferase</keyword>
<gene>
    <name evidence="2" type="primary">mgtA_12</name>
    <name evidence="2" type="ORF">GALL_274010</name>
</gene>
<dbReference type="InterPro" id="IPR028098">
    <property type="entry name" value="Glyco_trans_4-like_N"/>
</dbReference>
<dbReference type="CDD" id="cd03814">
    <property type="entry name" value="GT4-like"/>
    <property type="match status" value="1"/>
</dbReference>
<evidence type="ECO:0000259" key="1">
    <source>
        <dbReference type="Pfam" id="PF13439"/>
    </source>
</evidence>